<feature type="transmembrane region" description="Helical" evidence="5">
    <location>
        <begin position="110"/>
        <end position="131"/>
    </location>
</feature>
<protein>
    <submittedName>
        <fullName evidence="7">O-antigen ligase family protein</fullName>
    </submittedName>
</protein>
<feature type="transmembrane region" description="Helical" evidence="5">
    <location>
        <begin position="399"/>
        <end position="420"/>
    </location>
</feature>
<feature type="transmembrane region" description="Helical" evidence="5">
    <location>
        <begin position="151"/>
        <end position="174"/>
    </location>
</feature>
<dbReference type="EMBL" id="QSUL01000004">
    <property type="protein sequence ID" value="RGN37222.1"/>
    <property type="molecule type" value="Genomic_DNA"/>
</dbReference>
<feature type="transmembrane region" description="Helical" evidence="5">
    <location>
        <begin position="85"/>
        <end position="103"/>
    </location>
</feature>
<dbReference type="InterPro" id="IPR007016">
    <property type="entry name" value="O-antigen_ligase-rel_domated"/>
</dbReference>
<evidence type="ECO:0000256" key="1">
    <source>
        <dbReference type="ARBA" id="ARBA00004141"/>
    </source>
</evidence>
<keyword evidence="4 5" id="KW-0472">Membrane</keyword>
<dbReference type="SUPFAM" id="SSF48452">
    <property type="entry name" value="TPR-like"/>
    <property type="match status" value="1"/>
</dbReference>
<dbReference type="GO" id="GO:0016874">
    <property type="term" value="F:ligase activity"/>
    <property type="evidence" value="ECO:0007669"/>
    <property type="project" value="UniProtKB-KW"/>
</dbReference>
<dbReference type="InterPro" id="IPR051533">
    <property type="entry name" value="WaaL-like"/>
</dbReference>
<evidence type="ECO:0000256" key="3">
    <source>
        <dbReference type="ARBA" id="ARBA00022989"/>
    </source>
</evidence>
<sequence>MRNMANYLVSLLLGLLIILSVAGLPVEIFGYTKVFAVFSVAGISLIIVLLSTIAMKKKIKITQLNIFYFLFLSFYLIDFSSLNNLWNIGFLCLLSLFVAICLLQHIHYTIIFKCSLCATVLLTSWGYMQYFQYIPSNSEHFLLTGPFHNPAVLAIMLSLLLGIVLNSIILFYNLLIKNKSFLILVVIIVIFCMPLFILTNARAAYLALFISILYSLYLRFGVGRKKAIYLIGLLPLILISIGILYKLKPQSADGRLLVWKISCKMIQDKPLTGFGKGGFAANYLYYQADYMRSFASPAERDLAGSTHLAFNEPLRITVEYGVIGLIIYSLFVVWLLFLSPNKKSICILFKSLLIGIVTWGMFGYPDQVFSVQTLWVVAIACYLNKIYGSIYKHSTSNHIFPKIVIVVMCCASGVLSVKLWNKWTVYHELYICLKTHTIQQSSHYSNMLTLLRREITNDISVSYLYCQLSRIEHQKADFFYMSSFLEEHFPTPGLLIMKGDYLKEIGKWKEAEEAYKLASDMMPSLQIPRGKLAFLYNEIGRKEEAITIARNILTEDVKVYGFDTFNLHRDLNRIFEDELK</sequence>
<keyword evidence="3 5" id="KW-1133">Transmembrane helix</keyword>
<evidence type="ECO:0000256" key="4">
    <source>
        <dbReference type="ARBA" id="ARBA00023136"/>
    </source>
</evidence>
<keyword evidence="2 5" id="KW-0812">Transmembrane</keyword>
<feature type="transmembrane region" description="Helical" evidence="5">
    <location>
        <begin position="345"/>
        <end position="362"/>
    </location>
</feature>
<organism evidence="7 8">
    <name type="scientific">Bacteroides oleiciplenus</name>
    <dbReference type="NCBI Taxonomy" id="626931"/>
    <lineage>
        <taxon>Bacteria</taxon>
        <taxon>Pseudomonadati</taxon>
        <taxon>Bacteroidota</taxon>
        <taxon>Bacteroidia</taxon>
        <taxon>Bacteroidales</taxon>
        <taxon>Bacteroidaceae</taxon>
        <taxon>Bacteroides</taxon>
    </lineage>
</organism>
<proteinExistence type="predicted"/>
<reference evidence="7 8" key="1">
    <citation type="submission" date="2018-08" db="EMBL/GenBank/DDBJ databases">
        <title>A genome reference for cultivated species of the human gut microbiota.</title>
        <authorList>
            <person name="Zou Y."/>
            <person name="Xue W."/>
            <person name="Luo G."/>
        </authorList>
    </citation>
    <scope>NUCLEOTIDE SEQUENCE [LARGE SCALE GENOMIC DNA]</scope>
    <source>
        <strain evidence="7 8">OM05-15BH</strain>
    </source>
</reference>
<feature type="transmembrane region" description="Helical" evidence="5">
    <location>
        <begin position="203"/>
        <end position="220"/>
    </location>
</feature>
<dbReference type="GO" id="GO:0016020">
    <property type="term" value="C:membrane"/>
    <property type="evidence" value="ECO:0007669"/>
    <property type="project" value="UniProtKB-SubCell"/>
</dbReference>
<feature type="transmembrane region" description="Helical" evidence="5">
    <location>
        <begin position="61"/>
        <end position="79"/>
    </location>
</feature>
<gene>
    <name evidence="7" type="ORF">DXB65_06865</name>
</gene>
<dbReference type="RefSeq" id="WP_117723746.1">
    <property type="nucleotide sequence ID" value="NZ_QSUL01000004.1"/>
</dbReference>
<dbReference type="PANTHER" id="PTHR37422">
    <property type="entry name" value="TEICHURONIC ACID BIOSYNTHESIS PROTEIN TUAE"/>
    <property type="match status" value="1"/>
</dbReference>
<feature type="domain" description="O-antigen ligase-related" evidence="6">
    <location>
        <begin position="189"/>
        <end position="328"/>
    </location>
</feature>
<dbReference type="Proteomes" id="UP000260983">
    <property type="component" value="Unassembled WGS sequence"/>
</dbReference>
<evidence type="ECO:0000256" key="2">
    <source>
        <dbReference type="ARBA" id="ARBA00022692"/>
    </source>
</evidence>
<dbReference type="InterPro" id="IPR011990">
    <property type="entry name" value="TPR-like_helical_dom_sf"/>
</dbReference>
<name>A0A3E5BHY1_9BACE</name>
<keyword evidence="7" id="KW-0436">Ligase</keyword>
<evidence type="ECO:0000313" key="7">
    <source>
        <dbReference type="EMBL" id="RGN37222.1"/>
    </source>
</evidence>
<dbReference type="PANTHER" id="PTHR37422:SF13">
    <property type="entry name" value="LIPOPOLYSACCHARIDE BIOSYNTHESIS PROTEIN PA4999-RELATED"/>
    <property type="match status" value="1"/>
</dbReference>
<evidence type="ECO:0000259" key="6">
    <source>
        <dbReference type="Pfam" id="PF04932"/>
    </source>
</evidence>
<dbReference type="Pfam" id="PF04932">
    <property type="entry name" value="Wzy_C"/>
    <property type="match status" value="1"/>
</dbReference>
<evidence type="ECO:0000256" key="5">
    <source>
        <dbReference type="SAM" id="Phobius"/>
    </source>
</evidence>
<evidence type="ECO:0000313" key="8">
    <source>
        <dbReference type="Proteomes" id="UP000260983"/>
    </source>
</evidence>
<feature type="transmembrane region" description="Helical" evidence="5">
    <location>
        <begin position="181"/>
        <end position="197"/>
    </location>
</feature>
<feature type="transmembrane region" description="Helical" evidence="5">
    <location>
        <begin position="368"/>
        <end position="387"/>
    </location>
</feature>
<dbReference type="AlphaFoldDB" id="A0A3E5BHY1"/>
<feature type="transmembrane region" description="Helical" evidence="5">
    <location>
        <begin position="33"/>
        <end position="54"/>
    </location>
</feature>
<feature type="transmembrane region" description="Helical" evidence="5">
    <location>
        <begin position="227"/>
        <end position="247"/>
    </location>
</feature>
<feature type="transmembrane region" description="Helical" evidence="5">
    <location>
        <begin position="320"/>
        <end position="338"/>
    </location>
</feature>
<dbReference type="Gene3D" id="1.25.40.10">
    <property type="entry name" value="Tetratricopeptide repeat domain"/>
    <property type="match status" value="1"/>
</dbReference>
<accession>A0A3E5BHY1</accession>
<comment type="caution">
    <text evidence="7">The sequence shown here is derived from an EMBL/GenBank/DDBJ whole genome shotgun (WGS) entry which is preliminary data.</text>
</comment>
<comment type="subcellular location">
    <subcellularLocation>
        <location evidence="1">Membrane</location>
        <topology evidence="1">Multi-pass membrane protein</topology>
    </subcellularLocation>
</comment>